<accession>A0A5C5YS70</accession>
<gene>
    <name evidence="2" type="ORF">Pla123a_15750</name>
</gene>
<evidence type="ECO:0000313" key="2">
    <source>
        <dbReference type="EMBL" id="TWT77779.1"/>
    </source>
</evidence>
<dbReference type="AlphaFoldDB" id="A0A5C5YS70"/>
<reference evidence="2 3" key="1">
    <citation type="submission" date="2019-02" db="EMBL/GenBank/DDBJ databases">
        <title>Deep-cultivation of Planctomycetes and their phenomic and genomic characterization uncovers novel biology.</title>
        <authorList>
            <person name="Wiegand S."/>
            <person name="Jogler M."/>
            <person name="Boedeker C."/>
            <person name="Pinto D."/>
            <person name="Vollmers J."/>
            <person name="Rivas-Marin E."/>
            <person name="Kohn T."/>
            <person name="Peeters S.H."/>
            <person name="Heuer A."/>
            <person name="Rast P."/>
            <person name="Oberbeckmann S."/>
            <person name="Bunk B."/>
            <person name="Jeske O."/>
            <person name="Meyerdierks A."/>
            <person name="Storesund J.E."/>
            <person name="Kallscheuer N."/>
            <person name="Luecker S."/>
            <person name="Lage O.M."/>
            <person name="Pohl T."/>
            <person name="Merkel B.J."/>
            <person name="Hornburger P."/>
            <person name="Mueller R.-W."/>
            <person name="Bruemmer F."/>
            <person name="Labrenz M."/>
            <person name="Spormann A.M."/>
            <person name="Op Den Camp H."/>
            <person name="Overmann J."/>
            <person name="Amann R."/>
            <person name="Jetten M.S.M."/>
            <person name="Mascher T."/>
            <person name="Medema M.H."/>
            <person name="Devos D.P."/>
            <person name="Kaster A.-K."/>
            <person name="Ovreas L."/>
            <person name="Rohde M."/>
            <person name="Galperin M.Y."/>
            <person name="Jogler C."/>
        </authorList>
    </citation>
    <scope>NUCLEOTIDE SEQUENCE [LARGE SCALE GENOMIC DNA]</scope>
    <source>
        <strain evidence="2 3">Pla123a</strain>
    </source>
</reference>
<dbReference type="Proteomes" id="UP000318478">
    <property type="component" value="Unassembled WGS sequence"/>
</dbReference>
<feature type="domain" description="Carrier" evidence="1">
    <location>
        <begin position="4"/>
        <end position="65"/>
    </location>
</feature>
<dbReference type="OrthoDB" id="675004at2"/>
<proteinExistence type="predicted"/>
<evidence type="ECO:0000313" key="3">
    <source>
        <dbReference type="Proteomes" id="UP000318478"/>
    </source>
</evidence>
<organism evidence="2 3">
    <name type="scientific">Posidoniimonas polymericola</name>
    <dbReference type="NCBI Taxonomy" id="2528002"/>
    <lineage>
        <taxon>Bacteria</taxon>
        <taxon>Pseudomonadati</taxon>
        <taxon>Planctomycetota</taxon>
        <taxon>Planctomycetia</taxon>
        <taxon>Pirellulales</taxon>
        <taxon>Lacipirellulaceae</taxon>
        <taxon>Posidoniimonas</taxon>
    </lineage>
</organism>
<name>A0A5C5YS70_9BACT</name>
<dbReference type="RefSeq" id="WP_146585592.1">
    <property type="nucleotide sequence ID" value="NZ_SJPO01000003.1"/>
</dbReference>
<dbReference type="InterPro" id="IPR036736">
    <property type="entry name" value="ACP-like_sf"/>
</dbReference>
<dbReference type="EMBL" id="SJPO01000003">
    <property type="protein sequence ID" value="TWT77779.1"/>
    <property type="molecule type" value="Genomic_DNA"/>
</dbReference>
<dbReference type="Gene3D" id="1.10.1200.10">
    <property type="entry name" value="ACP-like"/>
    <property type="match status" value="1"/>
</dbReference>
<dbReference type="InterPro" id="IPR009081">
    <property type="entry name" value="PP-bd_ACP"/>
</dbReference>
<keyword evidence="3" id="KW-1185">Reference proteome</keyword>
<sequence>MTQLYAHLEELFEVDPGTITGQEKLTELPGWSSLMFVSVIAMIDEEYEVSLEPKLIIGCENIKALRLALEETLSRQRAA</sequence>
<evidence type="ECO:0000259" key="1">
    <source>
        <dbReference type="Pfam" id="PF00550"/>
    </source>
</evidence>
<protein>
    <submittedName>
        <fullName evidence="2">Phosphopantetheine attachment site</fullName>
    </submittedName>
</protein>
<dbReference type="Pfam" id="PF00550">
    <property type="entry name" value="PP-binding"/>
    <property type="match status" value="1"/>
</dbReference>
<comment type="caution">
    <text evidence="2">The sequence shown here is derived from an EMBL/GenBank/DDBJ whole genome shotgun (WGS) entry which is preliminary data.</text>
</comment>
<dbReference type="SUPFAM" id="SSF47336">
    <property type="entry name" value="ACP-like"/>
    <property type="match status" value="1"/>
</dbReference>